<dbReference type="FunCoup" id="A0A6P7N579">
    <property type="interactions" value="359"/>
</dbReference>
<dbReference type="PANTHER" id="PTHR28653">
    <property type="match status" value="1"/>
</dbReference>
<dbReference type="InterPro" id="IPR027417">
    <property type="entry name" value="P-loop_NTPase"/>
</dbReference>
<dbReference type="OrthoDB" id="67296at2759"/>
<dbReference type="Gene3D" id="3.40.50.300">
    <property type="entry name" value="P-loop containing nucleotide triphosphate hydrolases"/>
    <property type="match status" value="1"/>
</dbReference>
<dbReference type="KEGG" id="bspl:114860285"/>
<dbReference type="AlphaFoldDB" id="A0A6P7N579"/>
<organism evidence="1 2">
    <name type="scientific">Betta splendens</name>
    <name type="common">Siamese fighting fish</name>
    <dbReference type="NCBI Taxonomy" id="158456"/>
    <lineage>
        <taxon>Eukaryota</taxon>
        <taxon>Metazoa</taxon>
        <taxon>Chordata</taxon>
        <taxon>Craniata</taxon>
        <taxon>Vertebrata</taxon>
        <taxon>Euteleostomi</taxon>
        <taxon>Actinopterygii</taxon>
        <taxon>Neopterygii</taxon>
        <taxon>Teleostei</taxon>
        <taxon>Neoteleostei</taxon>
        <taxon>Acanthomorphata</taxon>
        <taxon>Anabantaria</taxon>
        <taxon>Anabantiformes</taxon>
        <taxon>Anabantoidei</taxon>
        <taxon>Osphronemidae</taxon>
        <taxon>Betta</taxon>
    </lineage>
</organism>
<dbReference type="CTD" id="126074"/>
<evidence type="ECO:0000313" key="1">
    <source>
        <dbReference type="Proteomes" id="UP000515150"/>
    </source>
</evidence>
<dbReference type="GO" id="GO:0097196">
    <property type="term" value="C:Shu complex"/>
    <property type="evidence" value="ECO:0007669"/>
    <property type="project" value="TreeGrafter"/>
</dbReference>
<dbReference type="PANTHER" id="PTHR28653:SF1">
    <property type="entry name" value="ATPASE SWSAP1"/>
    <property type="match status" value="1"/>
</dbReference>
<proteinExistence type="predicted"/>
<dbReference type="GeneID" id="114860285"/>
<dbReference type="GO" id="GO:0003697">
    <property type="term" value="F:single-stranded DNA binding"/>
    <property type="evidence" value="ECO:0007669"/>
    <property type="project" value="TreeGrafter"/>
</dbReference>
<gene>
    <name evidence="2" type="primary">swsap1</name>
</gene>
<name>A0A6P7N579_BETSP</name>
<dbReference type="GO" id="GO:0000724">
    <property type="term" value="P:double-strand break repair via homologous recombination"/>
    <property type="evidence" value="ECO:0007669"/>
    <property type="project" value="TreeGrafter"/>
</dbReference>
<accession>A0A6P7N579</accession>
<dbReference type="RefSeq" id="XP_029014601.1">
    <property type="nucleotide sequence ID" value="XM_029158768.3"/>
</dbReference>
<keyword evidence="1" id="KW-1185">Reference proteome</keyword>
<protein>
    <submittedName>
        <fullName evidence="2">ATPase SWSAP1</fullName>
    </submittedName>
</protein>
<dbReference type="InParanoid" id="A0A6P7N579"/>
<sequence length="274" mass="29605">MADILTLTLSTLMSEPGLKRSTSPSSSSTLLVGGRGISRSLLLLAAVTAASELRVRVVFFTRTQIQSLPAPLQKRLPNQSPEGLKKITFCYPRTVEELLQQVASLHDSPPPSLIVVDRLEDFLCAPGLHPGERSCAAHLSALLCDTAAFLTQVLEQRPSGSAPCRILASYHSELDPGPAEADDCPTDPVLDVLDRYFQIRCTLDQDRGYGAAAAGLQELWHIYVSGGEATAWEDGPGGAQDWQLLVSPSGSIEFKVVCKHHCRSTHQAHDLSPQ</sequence>
<dbReference type="Proteomes" id="UP000515150">
    <property type="component" value="Chromosome 8"/>
</dbReference>
<evidence type="ECO:0000313" key="2">
    <source>
        <dbReference type="RefSeq" id="XP_029014601.1"/>
    </source>
</evidence>
<reference evidence="2" key="1">
    <citation type="submission" date="2025-08" db="UniProtKB">
        <authorList>
            <consortium name="RefSeq"/>
        </authorList>
    </citation>
    <scope>IDENTIFICATION</scope>
</reference>